<dbReference type="EMBL" id="DAASCL010000085">
    <property type="protein sequence ID" value="HAE4980028.1"/>
    <property type="molecule type" value="Genomic_DNA"/>
</dbReference>
<organism evidence="1">
    <name type="scientific">Salmonella dublin</name>
    <dbReference type="NCBI Taxonomy" id="98360"/>
    <lineage>
        <taxon>Bacteria</taxon>
        <taxon>Pseudomonadati</taxon>
        <taxon>Pseudomonadota</taxon>
        <taxon>Gammaproteobacteria</taxon>
        <taxon>Enterobacterales</taxon>
        <taxon>Enterobacteriaceae</taxon>
        <taxon>Salmonella</taxon>
    </lineage>
</organism>
<name>A0A732D6E6_SALDU</name>
<protein>
    <submittedName>
        <fullName evidence="1">Uncharacterized protein</fullName>
    </submittedName>
</protein>
<evidence type="ECO:0000313" key="1">
    <source>
        <dbReference type="EMBL" id="HAE4980028.1"/>
    </source>
</evidence>
<accession>A0A732D6E6</accession>
<gene>
    <name evidence="1" type="ORF">G4G51_004696</name>
</gene>
<dbReference type="AlphaFoldDB" id="A0A732D6E6"/>
<proteinExistence type="predicted"/>
<comment type="caution">
    <text evidence="1">The sequence shown here is derived from an EMBL/GenBank/DDBJ whole genome shotgun (WGS) entry which is preliminary data.</text>
</comment>
<reference evidence="1" key="2">
    <citation type="submission" date="2018-07" db="EMBL/GenBank/DDBJ databases">
        <authorList>
            <consortium name="NCBI Pathogen Detection Project"/>
        </authorList>
    </citation>
    <scope>NUCLEOTIDE SEQUENCE</scope>
    <source>
        <strain evidence="1">10-1049</strain>
    </source>
</reference>
<reference evidence="1" key="1">
    <citation type="journal article" date="2018" name="Genome Biol.">
        <title>SKESA: strategic k-mer extension for scrupulous assemblies.</title>
        <authorList>
            <person name="Souvorov A."/>
            <person name="Agarwala R."/>
            <person name="Lipman D.J."/>
        </authorList>
    </citation>
    <scope>NUCLEOTIDE SEQUENCE</scope>
    <source>
        <strain evidence="1">10-1049</strain>
    </source>
</reference>
<sequence>MIIAKKEKFRMQFVLTEETILDEEKNTVIFKYTECFLDLGVEFIHYKQKGVRVCTTETKEYTRQELRNIYDKEKQEMINFFMLEV</sequence>